<gene>
    <name evidence="4" type="ORF">SAMN02949497_0806</name>
</gene>
<dbReference type="SUPFAM" id="SSF48452">
    <property type="entry name" value="TPR-like"/>
    <property type="match status" value="1"/>
</dbReference>
<dbReference type="AlphaFoldDB" id="A0A1Y6CSC5"/>
<dbReference type="InterPro" id="IPR051012">
    <property type="entry name" value="CellSynth/LPSAsmb/PSIAsmb"/>
</dbReference>
<feature type="repeat" description="TPR" evidence="3">
    <location>
        <begin position="42"/>
        <end position="75"/>
    </location>
</feature>
<evidence type="ECO:0000313" key="5">
    <source>
        <dbReference type="Proteomes" id="UP000192923"/>
    </source>
</evidence>
<feature type="repeat" description="TPR" evidence="3">
    <location>
        <begin position="76"/>
        <end position="109"/>
    </location>
</feature>
<dbReference type="EMBL" id="FXAM01000001">
    <property type="protein sequence ID" value="SMF93519.1"/>
    <property type="molecule type" value="Genomic_DNA"/>
</dbReference>
<evidence type="ECO:0000313" key="4">
    <source>
        <dbReference type="EMBL" id="SMF93519.1"/>
    </source>
</evidence>
<sequence>MNVHRSTAWVFASLLGACSSSPETIQTLPQPAPVKYSPQEASKIYVEKGVKYMEAGSYEIALQDMKRAIDLDDDNSEAYNSIGVLYERIDDYPNADASFKKALSLKPDNYGARNNYGRFLCNHGKAQDAFEQFNQIIGNKLYDQPWVVLTNAGICARKTGKKTEAEGYLRQALDAAPNFPPSLLEMAKLSRENRQLMSARAFLERYFAAAGPNPEALKLGIEIETALGNEEAAQEYATTLRQRFPGGK</sequence>
<dbReference type="SMART" id="SM00028">
    <property type="entry name" value="TPR"/>
    <property type="match status" value="3"/>
</dbReference>
<name>A0A1Y6CSC5_9GAMM</name>
<dbReference type="Proteomes" id="UP000192923">
    <property type="component" value="Unassembled WGS sequence"/>
</dbReference>
<dbReference type="Gene3D" id="1.25.40.10">
    <property type="entry name" value="Tetratricopeptide repeat domain"/>
    <property type="match status" value="1"/>
</dbReference>
<dbReference type="InterPro" id="IPR013360">
    <property type="entry name" value="Pilus_4_PilW"/>
</dbReference>
<dbReference type="Pfam" id="PF13181">
    <property type="entry name" value="TPR_8"/>
    <property type="match status" value="1"/>
</dbReference>
<dbReference type="Pfam" id="PF13431">
    <property type="entry name" value="TPR_17"/>
    <property type="match status" value="1"/>
</dbReference>
<dbReference type="NCBIfam" id="TIGR02521">
    <property type="entry name" value="type_IV_pilW"/>
    <property type="match status" value="1"/>
</dbReference>
<dbReference type="InterPro" id="IPR019734">
    <property type="entry name" value="TPR_rpt"/>
</dbReference>
<dbReference type="InterPro" id="IPR011990">
    <property type="entry name" value="TPR-like_helical_dom_sf"/>
</dbReference>
<evidence type="ECO:0000256" key="2">
    <source>
        <dbReference type="ARBA" id="ARBA00022803"/>
    </source>
</evidence>
<keyword evidence="5" id="KW-1185">Reference proteome</keyword>
<dbReference type="PROSITE" id="PS51257">
    <property type="entry name" value="PROKAR_LIPOPROTEIN"/>
    <property type="match status" value="1"/>
</dbReference>
<keyword evidence="2 3" id="KW-0802">TPR repeat</keyword>
<dbReference type="OrthoDB" id="129043at2"/>
<accession>A0A1Y6CSC5</accession>
<dbReference type="PROSITE" id="PS50293">
    <property type="entry name" value="TPR_REGION"/>
    <property type="match status" value="1"/>
</dbReference>
<dbReference type="PROSITE" id="PS50005">
    <property type="entry name" value="TPR"/>
    <property type="match status" value="2"/>
</dbReference>
<proteinExistence type="predicted"/>
<keyword evidence="1" id="KW-0677">Repeat</keyword>
<dbReference type="Pfam" id="PF13414">
    <property type="entry name" value="TPR_11"/>
    <property type="match status" value="1"/>
</dbReference>
<protein>
    <submittedName>
        <fullName evidence="4">Type IV pilus assembly protein PilF</fullName>
    </submittedName>
</protein>
<dbReference type="PANTHER" id="PTHR45586">
    <property type="entry name" value="TPR REPEAT-CONTAINING PROTEIN PA4667"/>
    <property type="match status" value="1"/>
</dbReference>
<dbReference type="PANTHER" id="PTHR45586:SF1">
    <property type="entry name" value="LIPOPOLYSACCHARIDE ASSEMBLY PROTEIN B"/>
    <property type="match status" value="1"/>
</dbReference>
<organism evidence="4 5">
    <name type="scientific">Methylomagnum ishizawai</name>
    <dbReference type="NCBI Taxonomy" id="1760988"/>
    <lineage>
        <taxon>Bacteria</taxon>
        <taxon>Pseudomonadati</taxon>
        <taxon>Pseudomonadota</taxon>
        <taxon>Gammaproteobacteria</taxon>
        <taxon>Methylococcales</taxon>
        <taxon>Methylococcaceae</taxon>
        <taxon>Methylomagnum</taxon>
    </lineage>
</organism>
<dbReference type="RefSeq" id="WP_085210172.1">
    <property type="nucleotide sequence ID" value="NZ_FXAM01000001.1"/>
</dbReference>
<evidence type="ECO:0000256" key="1">
    <source>
        <dbReference type="ARBA" id="ARBA00022737"/>
    </source>
</evidence>
<evidence type="ECO:0000256" key="3">
    <source>
        <dbReference type="PROSITE-ProRule" id="PRU00339"/>
    </source>
</evidence>
<reference evidence="4 5" key="1">
    <citation type="submission" date="2016-12" db="EMBL/GenBank/DDBJ databases">
        <authorList>
            <person name="Song W.-J."/>
            <person name="Kurnit D.M."/>
        </authorList>
    </citation>
    <scope>NUCLEOTIDE SEQUENCE [LARGE SCALE GENOMIC DNA]</scope>
    <source>
        <strain evidence="4 5">175</strain>
    </source>
</reference>
<dbReference type="STRING" id="1760988.SAMN02949497_0806"/>